<feature type="compositionally biased region" description="Polar residues" evidence="1">
    <location>
        <begin position="42"/>
        <end position="51"/>
    </location>
</feature>
<evidence type="ECO:0000313" key="3">
    <source>
        <dbReference type="EMBL" id="PGH32396.1"/>
    </source>
</evidence>
<dbReference type="CDD" id="cd07521">
    <property type="entry name" value="HAD_FCP1-like"/>
    <property type="match status" value="1"/>
</dbReference>
<feature type="compositionally biased region" description="Polar residues" evidence="1">
    <location>
        <begin position="283"/>
        <end position="311"/>
    </location>
</feature>
<feature type="domain" description="FCP1 homology" evidence="2">
    <location>
        <begin position="384"/>
        <end position="542"/>
    </location>
</feature>
<organism evidence="3 4">
    <name type="scientific">[Emmonsia] crescens</name>
    <dbReference type="NCBI Taxonomy" id="73230"/>
    <lineage>
        <taxon>Eukaryota</taxon>
        <taxon>Fungi</taxon>
        <taxon>Dikarya</taxon>
        <taxon>Ascomycota</taxon>
        <taxon>Pezizomycotina</taxon>
        <taxon>Eurotiomycetes</taxon>
        <taxon>Eurotiomycetidae</taxon>
        <taxon>Onygenales</taxon>
        <taxon>Ajellomycetaceae</taxon>
        <taxon>Emergomyces</taxon>
    </lineage>
</organism>
<dbReference type="InterPro" id="IPR011948">
    <property type="entry name" value="Dullard_phosphatase"/>
</dbReference>
<dbReference type="EMBL" id="PDND01000094">
    <property type="protein sequence ID" value="PGH32396.1"/>
    <property type="molecule type" value="Genomic_DNA"/>
</dbReference>
<dbReference type="InterPro" id="IPR023214">
    <property type="entry name" value="HAD_sf"/>
</dbReference>
<protein>
    <submittedName>
        <fullName evidence="3">Carboxy-terminal domain RNA polymerase II polypeptide A small phosphatase</fullName>
    </submittedName>
</protein>
<keyword evidence="4" id="KW-1185">Reference proteome</keyword>
<feature type="region of interest" description="Disordered" evidence="1">
    <location>
        <begin position="1"/>
        <end position="317"/>
    </location>
</feature>
<evidence type="ECO:0000256" key="1">
    <source>
        <dbReference type="SAM" id="MobiDB-lite"/>
    </source>
</evidence>
<reference evidence="3 4" key="1">
    <citation type="submission" date="2017-10" db="EMBL/GenBank/DDBJ databases">
        <title>Comparative genomics in systemic dimorphic fungi from Ajellomycetaceae.</title>
        <authorList>
            <person name="Munoz J.F."/>
            <person name="Mcewen J.G."/>
            <person name="Clay O.K."/>
            <person name="Cuomo C.A."/>
        </authorList>
    </citation>
    <scope>NUCLEOTIDE SEQUENCE [LARGE SCALE GENOMIC DNA]</scope>
    <source>
        <strain evidence="3 4">UAMH4076</strain>
    </source>
</reference>
<dbReference type="GO" id="GO:0045944">
    <property type="term" value="P:positive regulation of transcription by RNA polymerase II"/>
    <property type="evidence" value="ECO:0007669"/>
    <property type="project" value="UniProtKB-ARBA"/>
</dbReference>
<dbReference type="Pfam" id="PF03031">
    <property type="entry name" value="NIF"/>
    <property type="match status" value="1"/>
</dbReference>
<comment type="caution">
    <text evidence="3">The sequence shown here is derived from an EMBL/GenBank/DDBJ whole genome shotgun (WGS) entry which is preliminary data.</text>
</comment>
<dbReference type="GO" id="GO:1904262">
    <property type="term" value="P:negative regulation of TORC1 signaling"/>
    <property type="evidence" value="ECO:0007669"/>
    <property type="project" value="UniProtKB-ARBA"/>
</dbReference>
<dbReference type="PROSITE" id="PS50969">
    <property type="entry name" value="FCP1"/>
    <property type="match status" value="1"/>
</dbReference>
<dbReference type="STRING" id="73230.A0A2B7ZEK4"/>
<proteinExistence type="predicted"/>
<dbReference type="Proteomes" id="UP000226031">
    <property type="component" value="Unassembled WGS sequence"/>
</dbReference>
<dbReference type="GO" id="GO:0034198">
    <property type="term" value="P:cellular response to amino acid starvation"/>
    <property type="evidence" value="ECO:0007669"/>
    <property type="project" value="UniProtKB-ARBA"/>
</dbReference>
<dbReference type="SMART" id="SM00577">
    <property type="entry name" value="CPDc"/>
    <property type="match status" value="1"/>
</dbReference>
<evidence type="ECO:0000313" key="4">
    <source>
        <dbReference type="Proteomes" id="UP000226031"/>
    </source>
</evidence>
<dbReference type="AlphaFoldDB" id="A0A2B7ZEK4"/>
<feature type="compositionally biased region" description="Basic and acidic residues" evidence="1">
    <location>
        <begin position="197"/>
        <end position="209"/>
    </location>
</feature>
<dbReference type="InterPro" id="IPR050365">
    <property type="entry name" value="TIM50"/>
</dbReference>
<dbReference type="InterPro" id="IPR036412">
    <property type="entry name" value="HAD-like_sf"/>
</dbReference>
<dbReference type="Gene3D" id="3.40.50.1000">
    <property type="entry name" value="HAD superfamily/HAD-like"/>
    <property type="match status" value="1"/>
</dbReference>
<sequence length="558" mass="60125">MTTSSNGPGSNSVLPLPNDATSKNLSSTDQPINEAPLERHTSQTNSVQGPSGNAERPKKKRSFLRVPSRSSSNAKQRGKPTAPDRPQDGTESNAGSKKRAGSMASSKRSRRTEAANTADTNPKVSTPDTDDQPKEKLAKGPSKLFSFLSCCGGATNDDQEDSGIPPKRAVNPQPSHGRQPTPVEKAEPSAADSSTADSREPTSFDEKVALKANADPSEPHTEDGVTAVSGEAGSDSFATKHLDKHSNLPAPSNSGPGSGSGSGSGSKIYTARDSDLPPIPASDKSTSSNTTSASVENTSGPTDTVSKQPNGDSDVAMQDTQSADSYIDEDVDTPLHDESAQRAMEIPPPPPLDRNAESTNKYIPPVPAIQPEKQQWLLPPIEPHLQSRKCLVLDLDETLVHSSFKVLEKADFTIPVEIEGQYHNIYVIKRPGVDQFMKRVGELYEVVVFTASVSKYGDPLLDQLDIHKVIHHRLFRDSCYNHQGNYVKDLSQVGRDLRDTIIIDNSPTSYIFHPQHAIPISSWFSDAHDNELLDLIPVLEDLAGSQVRDVSLVLNVAL</sequence>
<name>A0A2B7ZEK4_9EURO</name>
<dbReference type="GO" id="GO:0016791">
    <property type="term" value="F:phosphatase activity"/>
    <property type="evidence" value="ECO:0007669"/>
    <property type="project" value="InterPro"/>
</dbReference>
<dbReference type="SUPFAM" id="SSF56784">
    <property type="entry name" value="HAD-like"/>
    <property type="match status" value="1"/>
</dbReference>
<dbReference type="PANTHER" id="PTHR12210">
    <property type="entry name" value="DULLARD PROTEIN PHOSPHATASE"/>
    <property type="match status" value="1"/>
</dbReference>
<dbReference type="VEuPathDB" id="FungiDB:EMCG_08331"/>
<feature type="compositionally biased region" description="Polar residues" evidence="1">
    <location>
        <begin position="1"/>
        <end position="31"/>
    </location>
</feature>
<gene>
    <name evidence="3" type="ORF">GX50_04821</name>
</gene>
<accession>A0A2B7ZEK4</accession>
<dbReference type="GO" id="GO:0009651">
    <property type="term" value="P:response to salt stress"/>
    <property type="evidence" value="ECO:0007669"/>
    <property type="project" value="UniProtKB-ARBA"/>
</dbReference>
<evidence type="ECO:0000259" key="2">
    <source>
        <dbReference type="PROSITE" id="PS50969"/>
    </source>
</evidence>
<dbReference type="FunFam" id="3.40.50.1000:FF:000043">
    <property type="entry name" value="General stress response phosphoprotein phosphatase Psr1/2"/>
    <property type="match status" value="1"/>
</dbReference>
<feature type="compositionally biased region" description="Polar residues" evidence="1">
    <location>
        <begin position="114"/>
        <end position="127"/>
    </location>
</feature>
<dbReference type="NCBIfam" id="TIGR02251">
    <property type="entry name" value="HIF-SF_euk"/>
    <property type="match status" value="1"/>
</dbReference>
<dbReference type="InterPro" id="IPR004274">
    <property type="entry name" value="FCP1_dom"/>
</dbReference>